<dbReference type="InterPro" id="IPR003819">
    <property type="entry name" value="TauD/TfdA-like"/>
</dbReference>
<evidence type="ECO:0000313" key="5">
    <source>
        <dbReference type="EMBL" id="MBM0106538.1"/>
    </source>
</evidence>
<name>A0ABS1WZX2_9GAMM</name>
<dbReference type="Pfam" id="PF02668">
    <property type="entry name" value="TauD"/>
    <property type="match status" value="1"/>
</dbReference>
<reference evidence="5 6" key="1">
    <citation type="journal article" date="2021" name="Int. J. Syst. Evol. Microbiol.">
        <title>Steroidobacter gossypii sp. nov., isolated from soil of cotton cropping field.</title>
        <authorList>
            <person name="Huang R."/>
            <person name="Yang S."/>
            <person name="Zhen C."/>
            <person name="Liu W."/>
        </authorList>
    </citation>
    <scope>NUCLEOTIDE SEQUENCE [LARGE SCALE GENOMIC DNA]</scope>
    <source>
        <strain evidence="5 6">S1-65</strain>
    </source>
</reference>
<comment type="cofactor">
    <cofactor evidence="1">
        <name>Fe(2+)</name>
        <dbReference type="ChEBI" id="CHEBI:29033"/>
    </cofactor>
</comment>
<sequence length="332" mass="37643">MTAMTCEEVSRVSALAQPLVFTPKALGPNLAAWIRDNSDALNRQLYEHGAILFRKFKVNGARDFEDVVAALGEPIIEYNNRSTPRTQVRGKIYTSTEYPASETIPLHNENSYSHAWAMKLFFFCVKAPEVGGETPIADSRRVYERIAPAVREEFIRKKVRYVRNYGYLDLPWQEAFQTDNKADVEHSCKSNGIEFEWFDDGRLRTWQTLPAVARHPVTGKDVWFNQAHLFHVSNLGRDLQSALLSSVGEENLPRNAYYGDGTRIDSAALDEVRRAYDAEQIVFPWMAGDVLLLDNMLFAHGRKPFSGARQVLVGMASENRDHGLQPPHDLPT</sequence>
<accession>A0ABS1WZX2</accession>
<proteinExistence type="predicted"/>
<evidence type="ECO:0000256" key="3">
    <source>
        <dbReference type="ARBA" id="ARBA00023194"/>
    </source>
</evidence>
<protein>
    <submittedName>
        <fullName evidence="5">TauD/TfdA family dioxygenase</fullName>
    </submittedName>
</protein>
<dbReference type="Proteomes" id="UP000661077">
    <property type="component" value="Unassembled WGS sequence"/>
</dbReference>
<dbReference type="InterPro" id="IPR050411">
    <property type="entry name" value="AlphaKG_dependent_hydroxylases"/>
</dbReference>
<dbReference type="RefSeq" id="WP_203168659.1">
    <property type="nucleotide sequence ID" value="NZ_JAEVLS010000004.1"/>
</dbReference>
<dbReference type="EMBL" id="JAEVLS010000004">
    <property type="protein sequence ID" value="MBM0106538.1"/>
    <property type="molecule type" value="Genomic_DNA"/>
</dbReference>
<keyword evidence="3" id="KW-0045">Antibiotic biosynthesis</keyword>
<comment type="caution">
    <text evidence="5">The sequence shown here is derived from an EMBL/GenBank/DDBJ whole genome shotgun (WGS) entry which is preliminary data.</text>
</comment>
<dbReference type="PANTHER" id="PTHR10696">
    <property type="entry name" value="GAMMA-BUTYROBETAINE HYDROXYLASE-RELATED"/>
    <property type="match status" value="1"/>
</dbReference>
<feature type="domain" description="TauD/TfdA-like" evidence="4">
    <location>
        <begin position="28"/>
        <end position="315"/>
    </location>
</feature>
<evidence type="ECO:0000259" key="4">
    <source>
        <dbReference type="Pfam" id="PF02668"/>
    </source>
</evidence>
<dbReference type="InterPro" id="IPR042098">
    <property type="entry name" value="TauD-like_sf"/>
</dbReference>
<keyword evidence="6" id="KW-1185">Reference proteome</keyword>
<dbReference type="SUPFAM" id="SSF51197">
    <property type="entry name" value="Clavaminate synthase-like"/>
    <property type="match status" value="1"/>
</dbReference>
<dbReference type="Gene3D" id="3.60.130.10">
    <property type="entry name" value="Clavaminate synthase-like"/>
    <property type="match status" value="1"/>
</dbReference>
<evidence type="ECO:0000256" key="1">
    <source>
        <dbReference type="ARBA" id="ARBA00001954"/>
    </source>
</evidence>
<gene>
    <name evidence="5" type="ORF">JM946_17555</name>
</gene>
<evidence type="ECO:0000256" key="2">
    <source>
        <dbReference type="ARBA" id="ARBA00023002"/>
    </source>
</evidence>
<keyword evidence="2" id="KW-0560">Oxidoreductase</keyword>
<dbReference type="GO" id="GO:0051213">
    <property type="term" value="F:dioxygenase activity"/>
    <property type="evidence" value="ECO:0007669"/>
    <property type="project" value="UniProtKB-KW"/>
</dbReference>
<dbReference type="PANTHER" id="PTHR10696:SF56">
    <property type="entry name" value="TAUD_TFDA-LIKE DOMAIN-CONTAINING PROTEIN"/>
    <property type="match status" value="1"/>
</dbReference>
<organism evidence="5 6">
    <name type="scientific">Steroidobacter gossypii</name>
    <dbReference type="NCBI Taxonomy" id="2805490"/>
    <lineage>
        <taxon>Bacteria</taxon>
        <taxon>Pseudomonadati</taxon>
        <taxon>Pseudomonadota</taxon>
        <taxon>Gammaproteobacteria</taxon>
        <taxon>Steroidobacterales</taxon>
        <taxon>Steroidobacteraceae</taxon>
        <taxon>Steroidobacter</taxon>
    </lineage>
</organism>
<evidence type="ECO:0000313" key="6">
    <source>
        <dbReference type="Proteomes" id="UP000661077"/>
    </source>
</evidence>
<keyword evidence="5" id="KW-0223">Dioxygenase</keyword>